<dbReference type="InterPro" id="IPR015943">
    <property type="entry name" value="WD40/YVTN_repeat-like_dom_sf"/>
</dbReference>
<gene>
    <name evidence="2" type="ORF">H7I77_14365</name>
    <name evidence="1" type="ORF">RMCN_4618</name>
</gene>
<dbReference type="InterPro" id="IPR011964">
    <property type="entry name" value="YVTN_b-propeller_repeat"/>
</dbReference>
<dbReference type="NCBIfam" id="TIGR02276">
    <property type="entry name" value="beta_rpt_yvtn"/>
    <property type="match status" value="3"/>
</dbReference>
<evidence type="ECO:0000313" key="2">
    <source>
        <dbReference type="EMBL" id="MCV7024515.1"/>
    </source>
</evidence>
<keyword evidence="3" id="KW-1185">Reference proteome</keyword>
<comment type="caution">
    <text evidence="2">The sequence shown here is derived from an EMBL/GenBank/DDBJ whole genome shotgun (WGS) entry which is preliminary data.</text>
</comment>
<sequence>MLGVLATIPVGQTPGWITISADGGRAYVLNNTSDTISVIDTATNSVTATIAFADDPAYLMHAVVHPDGNRLYVSRLGVVSVVDVTAKTVVAEIPVGNSWMRLAIKPDGTTVYAAGGDTDTDTVSVIDTSTNTVTETIDANQDPYWPAVTPDGTRLYVSHIHAGTILVIDTATNTVVDSITVGGQPGVIVLSPDGGRIFVSILTSWANGLKAEAVKVIDTASGNVAATVAIPGDSWPPAGMAVNPDGSRIFVASAAADWNGVVSVIDTTTNTIIDTVDVHGPNGVVVTPDGSRIYAVNQVQDTVSVIGRTFRWGASHLPDLVGQLMGGAGSDGGGWLVIGNRFYKIPPRPPAILAIARAAPYLGQPVENRKLGQQLRKGLS</sequence>
<dbReference type="Gene3D" id="2.130.10.10">
    <property type="entry name" value="YVTN repeat-like/Quinoprotein amine dehydrogenase"/>
    <property type="match status" value="2"/>
</dbReference>
<dbReference type="EMBL" id="JACKTI010000038">
    <property type="protein sequence ID" value="MCV7024515.1"/>
    <property type="molecule type" value="Genomic_DNA"/>
</dbReference>
<evidence type="ECO:0000313" key="1">
    <source>
        <dbReference type="EMBL" id="GAT11485.1"/>
    </source>
</evidence>
<reference evidence="2" key="2">
    <citation type="submission" date="2020-07" db="EMBL/GenBank/DDBJ databases">
        <authorList>
            <person name="Pettersson B.M.F."/>
            <person name="Behra P.R.K."/>
            <person name="Ramesh M."/>
            <person name="Das S."/>
            <person name="Dasgupta S."/>
            <person name="Kirsebom L.A."/>
        </authorList>
    </citation>
    <scope>NUCLEOTIDE SEQUENCE</scope>
    <source>
        <strain evidence="2">DSM 44203</strain>
    </source>
</reference>
<dbReference type="InterPro" id="IPR011044">
    <property type="entry name" value="Quino_amine_DH_bsu"/>
</dbReference>
<dbReference type="PANTHER" id="PTHR47197">
    <property type="entry name" value="PROTEIN NIRF"/>
    <property type="match status" value="1"/>
</dbReference>
<dbReference type="Proteomes" id="UP000069773">
    <property type="component" value="Unassembled WGS sequence"/>
</dbReference>
<protein>
    <submittedName>
        <fullName evidence="2">YncE family protein</fullName>
    </submittedName>
</protein>
<dbReference type="AlphaFoldDB" id="A0AAW5SLV6"/>
<evidence type="ECO:0000313" key="4">
    <source>
        <dbReference type="Proteomes" id="UP001207528"/>
    </source>
</evidence>
<dbReference type="InterPro" id="IPR051200">
    <property type="entry name" value="Host-pathogen_enzymatic-act"/>
</dbReference>
<organism evidence="2 4">
    <name type="scientific">Mycolicibacterium novocastrense</name>
    <name type="common">Mycobacterium novocastrense</name>
    <dbReference type="NCBI Taxonomy" id="59813"/>
    <lineage>
        <taxon>Bacteria</taxon>
        <taxon>Bacillati</taxon>
        <taxon>Actinomycetota</taxon>
        <taxon>Actinomycetes</taxon>
        <taxon>Mycobacteriales</taxon>
        <taxon>Mycobacteriaceae</taxon>
        <taxon>Mycolicibacterium</taxon>
    </lineage>
</organism>
<dbReference type="SUPFAM" id="SSF50969">
    <property type="entry name" value="YVTN repeat-like/Quinoprotein amine dehydrogenase"/>
    <property type="match status" value="1"/>
</dbReference>
<name>A0AAW5SLV6_MYCNV</name>
<reference evidence="2" key="3">
    <citation type="journal article" date="2022" name="BMC Genomics">
        <title>Comparative genome analysis of mycobacteria focusing on tRNA and non-coding RNA.</title>
        <authorList>
            <person name="Behra P.R.K."/>
            <person name="Pettersson B.M.F."/>
            <person name="Ramesh M."/>
            <person name="Das S."/>
            <person name="Dasgupta S."/>
            <person name="Kirsebom L.A."/>
        </authorList>
    </citation>
    <scope>NUCLEOTIDE SEQUENCE</scope>
    <source>
        <strain evidence="2">DSM 44203</strain>
    </source>
</reference>
<dbReference type="EMBL" id="BCTA01000069">
    <property type="protein sequence ID" value="GAT11485.1"/>
    <property type="molecule type" value="Genomic_DNA"/>
</dbReference>
<dbReference type="Proteomes" id="UP001207528">
    <property type="component" value="Unassembled WGS sequence"/>
</dbReference>
<evidence type="ECO:0000313" key="3">
    <source>
        <dbReference type="Proteomes" id="UP000069773"/>
    </source>
</evidence>
<reference evidence="1 3" key="1">
    <citation type="journal article" date="2016" name="Genome Announc.">
        <title>Draft Genome Sequences of Five Rapidly Growing Mycobacterium Species, M. thermoresistibile, M. fortuitum subsp. acetamidolyticum, M. canariasense, M. brisbanense, and M. novocastrense.</title>
        <authorList>
            <person name="Katahira K."/>
            <person name="Ogura Y."/>
            <person name="Gotoh Y."/>
            <person name="Hayashi T."/>
        </authorList>
    </citation>
    <scope>NUCLEOTIDE SEQUENCE [LARGE SCALE GENOMIC DNA]</scope>
    <source>
        <strain evidence="1 3">JCM18114</strain>
    </source>
</reference>
<accession>A0AAW5SLV6</accession>
<dbReference type="PANTHER" id="PTHR47197:SF3">
    <property type="entry name" value="DIHYDRO-HEME D1 DEHYDROGENASE"/>
    <property type="match status" value="1"/>
</dbReference>
<proteinExistence type="predicted"/>
<dbReference type="RefSeq" id="WP_067394080.1">
    <property type="nucleotide sequence ID" value="NZ_BCTA01000069.1"/>
</dbReference>